<organism evidence="2 3">
    <name type="scientific">Colwellia psychrerythraea</name>
    <name type="common">Vibrio psychroerythus</name>
    <dbReference type="NCBI Taxonomy" id="28229"/>
    <lineage>
        <taxon>Bacteria</taxon>
        <taxon>Pseudomonadati</taxon>
        <taxon>Pseudomonadota</taxon>
        <taxon>Gammaproteobacteria</taxon>
        <taxon>Alteromonadales</taxon>
        <taxon>Colwelliaceae</taxon>
        <taxon>Colwellia</taxon>
    </lineage>
</organism>
<evidence type="ECO:0000256" key="1">
    <source>
        <dbReference type="SAM" id="Phobius"/>
    </source>
</evidence>
<reference evidence="2 3" key="1">
    <citation type="submission" date="2014-08" db="EMBL/GenBank/DDBJ databases">
        <title>Genomic and Phenotypic Diversity of Colwellia psychrerythraea strains from Disparate Marine Basins.</title>
        <authorList>
            <person name="Techtmann S.M."/>
            <person name="Stelling S.C."/>
            <person name="Utturkar S.M."/>
            <person name="Alshibli N."/>
            <person name="Harris A."/>
            <person name="Brown S.D."/>
            <person name="Hazen T.C."/>
        </authorList>
    </citation>
    <scope>NUCLEOTIDE SEQUENCE [LARGE SCALE GENOMIC DNA]</scope>
    <source>
        <strain evidence="2 3">ND2E</strain>
    </source>
</reference>
<sequence>MTLWQKFSALNKRTRAMVYSGIAVVLYAIIGFLILPLILKPVIIDTVTEKLERQSQLTAIEFNPFTLSITLKEFSIRGKHTDKLLGFDLLTLNFQAFPLIQKTISFDEIIINKPEVSVLILANGDLNFQDIIIKNTAPPSEIDSENNNEPAWILSIDKFRHNEGIINFSDLNRQTAYHHKIKEINIALDNFSTKAGDNNMHHVKAKTSQGTELNWHGKFSLSPLTSSGDISFVSPLQVISDYMQQRILFDITEGALKINSHYDFSLTGDQPEFKINNLLASISNLEIRRREDNKKIITSDELSLDLEQLSSLDKNIVINSVSNSGSFIAINRNKLSQFDIEDLFVLQKLNQSADVINSDDETENSVKKAPVVAQNQNTSSNWELDIKAINAGNNNIVINDSSVEPTAIHDITINSLAIENLKPFTDEIAQLSSKIRLNSQGDIKIKGTVKPESKRLSINLDTENISLDGFQSYINAFANMKILQGELATNLMIDVDAAKVTPLLNIQGDININSLNVIETTLNEELVSWNNLALNDIQFNYPKQHLTLSAINISEPFLRLVINEASTTNIQQLVKEQPAEPSTVEVKNTESEVNSDARSTGQNFTADINEINITNGKLDFSDSSLTPKFSAGIYSLNGDITGLSSNEDSRAKIDLKGKVDKYAPVIIKGAVNPLSHDAFTDIDMLFKGIELTTFTPYSGKFAGYAIDKGKLSLGLNYKLSNNKLVAENNVTLDQLTLGDVVNSEEATSLPIKFALSMLKDSDGVIEFNLPIRGDIDNPDFKYSSLVWGALGNLITGIISSPFKALASLVEGDNDNLDHVIFSANSFELNEAEQGKLNTLAKALLQRPSLYIEIRGLSSNLIDHDEMAYAKVLKQLQISPRTLSDALSEDEKTALIDYYHSLNKQTEPMPQEKLKEATEKQVDEAPVLTKEEQALKQEKFFNEAVKFILAETTVTDGEYLLLAKQRALQIQKHLIETAQVPSVNVFLLDSSIEVENKLANIEQSQITLPLSLKAK</sequence>
<dbReference type="PANTHER" id="PTHR30441:SF8">
    <property type="entry name" value="DUF748 DOMAIN-CONTAINING PROTEIN"/>
    <property type="match status" value="1"/>
</dbReference>
<dbReference type="GO" id="GO:0090313">
    <property type="term" value="P:regulation of protein targeting to membrane"/>
    <property type="evidence" value="ECO:0007669"/>
    <property type="project" value="TreeGrafter"/>
</dbReference>
<dbReference type="OrthoDB" id="9757969at2"/>
<dbReference type="InterPro" id="IPR008023">
    <property type="entry name" value="DUF748"/>
</dbReference>
<proteinExistence type="predicted"/>
<dbReference type="InterPro" id="IPR052894">
    <property type="entry name" value="AsmA-related"/>
</dbReference>
<dbReference type="RefSeq" id="WP_033092882.1">
    <property type="nucleotide sequence ID" value="NZ_JQED01000007.1"/>
</dbReference>
<evidence type="ECO:0000313" key="2">
    <source>
        <dbReference type="EMBL" id="KGJ94173.1"/>
    </source>
</evidence>
<dbReference type="Pfam" id="PF05359">
    <property type="entry name" value="DUF748"/>
    <property type="match status" value="2"/>
</dbReference>
<gene>
    <name evidence="2" type="ORF">ND2E_2106</name>
</gene>
<keyword evidence="1" id="KW-0472">Membrane</keyword>
<dbReference type="Proteomes" id="UP000029843">
    <property type="component" value="Unassembled WGS sequence"/>
</dbReference>
<keyword evidence="1" id="KW-1133">Transmembrane helix</keyword>
<dbReference type="PATRIC" id="fig|28229.4.peg.1132"/>
<comment type="caution">
    <text evidence="2">The sequence shown here is derived from an EMBL/GenBank/DDBJ whole genome shotgun (WGS) entry which is preliminary data.</text>
</comment>
<evidence type="ECO:0008006" key="4">
    <source>
        <dbReference type="Google" id="ProtNLM"/>
    </source>
</evidence>
<name>A0A099KX10_COLPS</name>
<dbReference type="AlphaFoldDB" id="A0A099KX10"/>
<dbReference type="PANTHER" id="PTHR30441">
    <property type="entry name" value="DUF748 DOMAIN-CONTAINING PROTEIN"/>
    <property type="match status" value="1"/>
</dbReference>
<accession>A0A099KX10</accession>
<evidence type="ECO:0000313" key="3">
    <source>
        <dbReference type="Proteomes" id="UP000029843"/>
    </source>
</evidence>
<dbReference type="GO" id="GO:0005886">
    <property type="term" value="C:plasma membrane"/>
    <property type="evidence" value="ECO:0007669"/>
    <property type="project" value="TreeGrafter"/>
</dbReference>
<feature type="transmembrane region" description="Helical" evidence="1">
    <location>
        <begin position="16"/>
        <end position="39"/>
    </location>
</feature>
<protein>
    <recommendedName>
        <fullName evidence="4">DUF748 domain-containing protein</fullName>
    </recommendedName>
</protein>
<dbReference type="EMBL" id="JQED01000007">
    <property type="protein sequence ID" value="KGJ94173.1"/>
    <property type="molecule type" value="Genomic_DNA"/>
</dbReference>
<keyword evidence="1" id="KW-0812">Transmembrane</keyword>